<accession>A0AAC9FUE7</accession>
<dbReference type="AlphaFoldDB" id="A0AAC9FUE7"/>
<reference evidence="1 2" key="1">
    <citation type="submission" date="2015-09" db="EMBL/GenBank/DDBJ databases">
        <authorList>
            <person name="Xu Y."/>
            <person name="Nagy A."/>
            <person name="Liu N.T."/>
            <person name="Nou X."/>
        </authorList>
    </citation>
    <scope>NUCLEOTIDE SEQUENCE [LARGE SCALE GENOMIC DNA]</scope>
    <source>
        <strain evidence="1 2">FC1138</strain>
    </source>
</reference>
<evidence type="ECO:0000313" key="2">
    <source>
        <dbReference type="Proteomes" id="UP000077927"/>
    </source>
</evidence>
<name>A0AAC9FUE7_9RALS</name>
<dbReference type="KEGG" id="rin:ACS15_4711"/>
<protein>
    <submittedName>
        <fullName evidence="1">Uncharacterized protein</fullName>
    </submittedName>
</protein>
<evidence type="ECO:0000313" key="1">
    <source>
        <dbReference type="EMBL" id="ANH76307.1"/>
    </source>
</evidence>
<gene>
    <name evidence="1" type="ORF">ACS15_4711</name>
</gene>
<dbReference type="EMBL" id="CP012606">
    <property type="protein sequence ID" value="ANH76307.1"/>
    <property type="molecule type" value="Genomic_DNA"/>
</dbReference>
<proteinExistence type="predicted"/>
<sequence length="47" mass="5363">MKELPHAWTAAVTKEGLRRCIFSDHTAVHENDSVRNISGESHFVRDN</sequence>
<dbReference type="Proteomes" id="UP000077927">
    <property type="component" value="Chromosome 2"/>
</dbReference>
<organism evidence="1 2">
    <name type="scientific">Ralstonia insidiosa</name>
    <dbReference type="NCBI Taxonomy" id="190721"/>
    <lineage>
        <taxon>Bacteria</taxon>
        <taxon>Pseudomonadati</taxon>
        <taxon>Pseudomonadota</taxon>
        <taxon>Betaproteobacteria</taxon>
        <taxon>Burkholderiales</taxon>
        <taxon>Burkholderiaceae</taxon>
        <taxon>Ralstonia</taxon>
    </lineage>
</organism>